<dbReference type="InterPro" id="IPR000594">
    <property type="entry name" value="ThiF_NAD_FAD-bd"/>
</dbReference>
<dbReference type="CDD" id="cd00755">
    <property type="entry name" value="YgdL_like"/>
    <property type="match status" value="1"/>
</dbReference>
<organism evidence="2 3">
    <name type="scientific">Prevotella aff. ruminicola Tc2-24</name>
    <dbReference type="NCBI Taxonomy" id="81582"/>
    <lineage>
        <taxon>Bacteria</taxon>
        <taxon>Pseudomonadati</taxon>
        <taxon>Bacteroidota</taxon>
        <taxon>Bacteroidia</taxon>
        <taxon>Bacteroidales</taxon>
        <taxon>Prevotellaceae</taxon>
        <taxon>Prevotella</taxon>
    </lineage>
</organism>
<dbReference type="GO" id="GO:0008641">
    <property type="term" value="F:ubiquitin-like modifier activating enzyme activity"/>
    <property type="evidence" value="ECO:0007669"/>
    <property type="project" value="InterPro"/>
</dbReference>
<dbReference type="InterPro" id="IPR035985">
    <property type="entry name" value="Ubiquitin-activating_enz"/>
</dbReference>
<dbReference type="PANTHER" id="PTHR43267:SF1">
    <property type="entry name" value="TRNA THREONYLCARBAMOYLADENOSINE DEHYDRATASE"/>
    <property type="match status" value="1"/>
</dbReference>
<dbReference type="PANTHER" id="PTHR43267">
    <property type="entry name" value="TRNA THREONYLCARBAMOYLADENOSINE DEHYDRATASE"/>
    <property type="match status" value="1"/>
</dbReference>
<reference evidence="2 3" key="1">
    <citation type="submission" date="2016-10" db="EMBL/GenBank/DDBJ databases">
        <authorList>
            <person name="de Groot N.N."/>
        </authorList>
    </citation>
    <scope>NUCLEOTIDE SEQUENCE [LARGE SCALE GENOMIC DNA]</scope>
    <source>
        <strain evidence="2 3">TC2-24</strain>
    </source>
</reference>
<keyword evidence="3" id="KW-1185">Reference proteome</keyword>
<dbReference type="GO" id="GO:0061504">
    <property type="term" value="P:cyclic threonylcarbamoyladenosine biosynthetic process"/>
    <property type="evidence" value="ECO:0007669"/>
    <property type="project" value="TreeGrafter"/>
</dbReference>
<dbReference type="RefSeq" id="WP_091914748.1">
    <property type="nucleotide sequence ID" value="NZ_FOIQ01000001.1"/>
</dbReference>
<gene>
    <name evidence="2" type="ORF">SAMN04487850_0746</name>
</gene>
<dbReference type="InterPro" id="IPR045886">
    <property type="entry name" value="ThiF/MoeB/HesA"/>
</dbReference>
<dbReference type="Pfam" id="PF00899">
    <property type="entry name" value="ThiF"/>
    <property type="match status" value="1"/>
</dbReference>
<evidence type="ECO:0000259" key="1">
    <source>
        <dbReference type="Pfam" id="PF00899"/>
    </source>
</evidence>
<protein>
    <submittedName>
        <fullName evidence="2">tRNA A37 threonylcarbamoyladenosine dehydratase</fullName>
    </submittedName>
</protein>
<feature type="domain" description="THIF-type NAD/FAD binding fold" evidence="1">
    <location>
        <begin position="14"/>
        <end position="263"/>
    </location>
</feature>
<evidence type="ECO:0000313" key="3">
    <source>
        <dbReference type="Proteomes" id="UP000199373"/>
    </source>
</evidence>
<name>A0A1I0ML75_9BACT</name>
<evidence type="ECO:0000313" key="2">
    <source>
        <dbReference type="EMBL" id="SEV88834.1"/>
    </source>
</evidence>
<dbReference type="GO" id="GO:0061503">
    <property type="term" value="F:tRNA threonylcarbamoyladenosine dehydratase"/>
    <property type="evidence" value="ECO:0007669"/>
    <property type="project" value="TreeGrafter"/>
</dbReference>
<dbReference type="SUPFAM" id="SSF69572">
    <property type="entry name" value="Activating enzymes of the ubiquitin-like proteins"/>
    <property type="match status" value="1"/>
</dbReference>
<dbReference type="EMBL" id="FOIQ01000001">
    <property type="protein sequence ID" value="SEV88834.1"/>
    <property type="molecule type" value="Genomic_DNA"/>
</dbReference>
<dbReference type="Gene3D" id="3.40.50.720">
    <property type="entry name" value="NAD(P)-binding Rossmann-like Domain"/>
    <property type="match status" value="1"/>
</dbReference>
<proteinExistence type="predicted"/>
<accession>A0A1I0ML75</accession>
<dbReference type="Proteomes" id="UP000199373">
    <property type="component" value="Unassembled WGS sequence"/>
</dbReference>
<sequence length="266" mass="29542">MAIESAIFRRSELLLGDDTMEKIARQRVIIFGVGGVGSWCAECLVRSGIRQMTIVDSDRVCITNINRQLMATTKTIGQVKVEALKERLLSINPSAEINALQKIFTQETADAFDLDSYDYIIDAIDSLKDKALLIRLACQTQAKFFSSMGAALKMDPTRIKVTEFWKVKGDPLARALRKKFKSQGLYPKRKFQCVYSDELLTNRGHNGTCGTEQCMCPKTKAGPGDPTLLNHEWCSAKAQINGTMAHITAIFGFMLGGLVLKDISHQ</sequence>
<dbReference type="AlphaFoldDB" id="A0A1I0ML75"/>